<comment type="caution">
    <text evidence="3">The sequence shown here is derived from an EMBL/GenBank/DDBJ whole genome shotgun (WGS) entry which is preliminary data.</text>
</comment>
<feature type="compositionally biased region" description="Basic and acidic residues" evidence="1">
    <location>
        <begin position="163"/>
        <end position="177"/>
    </location>
</feature>
<dbReference type="Proteomes" id="UP000277300">
    <property type="component" value="Unassembled WGS sequence"/>
</dbReference>
<protein>
    <submittedName>
        <fullName evidence="3">Uncharacterized protein</fullName>
    </submittedName>
</protein>
<dbReference type="OrthoDB" id="168156at2759"/>
<evidence type="ECO:0000313" key="4">
    <source>
        <dbReference type="Proteomes" id="UP000277300"/>
    </source>
</evidence>
<evidence type="ECO:0000313" key="5">
    <source>
        <dbReference type="Proteomes" id="UP000284657"/>
    </source>
</evidence>
<organism evidence="3 4">
    <name type="scientific">Phytophthora kernoviae</name>
    <dbReference type="NCBI Taxonomy" id="325452"/>
    <lineage>
        <taxon>Eukaryota</taxon>
        <taxon>Sar</taxon>
        <taxon>Stramenopiles</taxon>
        <taxon>Oomycota</taxon>
        <taxon>Peronosporomycetes</taxon>
        <taxon>Peronosporales</taxon>
        <taxon>Peronosporaceae</taxon>
        <taxon>Phytophthora</taxon>
    </lineage>
</organism>
<proteinExistence type="predicted"/>
<accession>A0A3F2RUX0</accession>
<evidence type="ECO:0000313" key="2">
    <source>
        <dbReference type="EMBL" id="RLN54168.1"/>
    </source>
</evidence>
<sequence>MGGTLSVCGFANNADQDPQLHHQSKDFTRDFTKTTERGRSFSTATDSSVASILSNSEQLIPDIYMAKDIQVLSQRRQRQNHRYSGKNAALSSSRVSNSSRVKGTVKIMRNNTNTDAAESLIGKNYTFGMKTASSSFGYSDDDDPSNHHQTPPTAMNGRTNTDVQRRLSGRDLIKSSA</sequence>
<dbReference type="Proteomes" id="UP000284657">
    <property type="component" value="Unassembled WGS sequence"/>
</dbReference>
<feature type="compositionally biased region" description="Basic residues" evidence="1">
    <location>
        <begin position="75"/>
        <end position="84"/>
    </location>
</feature>
<gene>
    <name evidence="2" type="ORF">BBJ29_005021</name>
    <name evidence="3" type="ORF">BBP00_00003304</name>
</gene>
<dbReference type="AlphaFoldDB" id="A0A3F2RUX0"/>
<reference evidence="4 5" key="1">
    <citation type="submission" date="2018-07" db="EMBL/GenBank/DDBJ databases">
        <title>Genome sequencing of oomycete isolates from Chile give support for New Zealand origin for Phytophthora kernoviae and make available the first Nothophytophthora sp. genome.</title>
        <authorList>
            <person name="Studholme D.J."/>
            <person name="Sanfuentes E."/>
            <person name="Panda P."/>
            <person name="Hill R."/>
            <person name="Sambles C."/>
            <person name="Grant M."/>
            <person name="Williams N.M."/>
            <person name="Mcdougal R.L."/>
        </authorList>
    </citation>
    <scope>NUCLEOTIDE SEQUENCE [LARGE SCALE GENOMIC DNA]</scope>
    <source>
        <strain evidence="3">Chile6</strain>
        <strain evidence="2">Chile7</strain>
    </source>
</reference>
<dbReference type="EMBL" id="MBDO02000067">
    <property type="protein sequence ID" value="RLN64708.1"/>
    <property type="molecule type" value="Genomic_DNA"/>
</dbReference>
<name>A0A3F2RUX0_9STRA</name>
<evidence type="ECO:0000256" key="1">
    <source>
        <dbReference type="SAM" id="MobiDB-lite"/>
    </source>
</evidence>
<dbReference type="EMBL" id="MBAD02001498">
    <property type="protein sequence ID" value="RLN54168.1"/>
    <property type="molecule type" value="Genomic_DNA"/>
</dbReference>
<feature type="region of interest" description="Disordered" evidence="1">
    <location>
        <begin position="75"/>
        <end position="97"/>
    </location>
</feature>
<feature type="region of interest" description="Disordered" evidence="1">
    <location>
        <begin position="134"/>
        <end position="177"/>
    </location>
</feature>
<feature type="compositionally biased region" description="Polar residues" evidence="1">
    <location>
        <begin position="147"/>
        <end position="162"/>
    </location>
</feature>
<evidence type="ECO:0000313" key="3">
    <source>
        <dbReference type="EMBL" id="RLN64708.1"/>
    </source>
</evidence>